<organism evidence="2 3">
    <name type="scientific">Desulfamplus magnetovallimortis</name>
    <dbReference type="NCBI Taxonomy" id="1246637"/>
    <lineage>
        <taxon>Bacteria</taxon>
        <taxon>Pseudomonadati</taxon>
        <taxon>Thermodesulfobacteriota</taxon>
        <taxon>Desulfobacteria</taxon>
        <taxon>Desulfobacterales</taxon>
        <taxon>Desulfobacteraceae</taxon>
        <taxon>Desulfamplus</taxon>
    </lineage>
</organism>
<keyword evidence="3" id="KW-1185">Reference proteome</keyword>
<evidence type="ECO:0000313" key="3">
    <source>
        <dbReference type="Proteomes" id="UP000191931"/>
    </source>
</evidence>
<gene>
    <name evidence="2" type="ORF">MTBBW1_2250008</name>
</gene>
<feature type="compositionally biased region" description="Basic and acidic residues" evidence="1">
    <location>
        <begin position="1"/>
        <end position="19"/>
    </location>
</feature>
<accession>A0A1W1HDF8</accession>
<reference evidence="2 3" key="1">
    <citation type="submission" date="2017-03" db="EMBL/GenBank/DDBJ databases">
        <authorList>
            <person name="Afonso C.L."/>
            <person name="Miller P.J."/>
            <person name="Scott M.A."/>
            <person name="Spackman E."/>
            <person name="Goraichik I."/>
            <person name="Dimitrov K.M."/>
            <person name="Suarez D.L."/>
            <person name="Swayne D.E."/>
        </authorList>
    </citation>
    <scope>NUCLEOTIDE SEQUENCE [LARGE SCALE GENOMIC DNA]</scope>
    <source>
        <strain evidence="2">PRJEB14757</strain>
    </source>
</reference>
<dbReference type="EMBL" id="FWEV01000141">
    <property type="protein sequence ID" value="SLM30432.1"/>
    <property type="molecule type" value="Genomic_DNA"/>
</dbReference>
<evidence type="ECO:0000256" key="1">
    <source>
        <dbReference type="SAM" id="MobiDB-lite"/>
    </source>
</evidence>
<proteinExistence type="predicted"/>
<name>A0A1W1HDF8_9BACT</name>
<protein>
    <submittedName>
        <fullName evidence="2">Uncharacterized protein</fullName>
    </submittedName>
</protein>
<sequence length="44" mass="4932">MLKIVPRDKIEGAKEESKKGHVSFPDLHFLGKQAHLSGFSIKKV</sequence>
<dbReference type="AlphaFoldDB" id="A0A1W1HDF8"/>
<dbReference type="Proteomes" id="UP000191931">
    <property type="component" value="Unassembled WGS sequence"/>
</dbReference>
<evidence type="ECO:0000313" key="2">
    <source>
        <dbReference type="EMBL" id="SLM30432.1"/>
    </source>
</evidence>
<feature type="region of interest" description="Disordered" evidence="1">
    <location>
        <begin position="1"/>
        <end position="20"/>
    </location>
</feature>